<organism evidence="2 3">
    <name type="scientific">Thermomonospora umbrina</name>
    <dbReference type="NCBI Taxonomy" id="111806"/>
    <lineage>
        <taxon>Bacteria</taxon>
        <taxon>Bacillati</taxon>
        <taxon>Actinomycetota</taxon>
        <taxon>Actinomycetes</taxon>
        <taxon>Streptosporangiales</taxon>
        <taxon>Thermomonosporaceae</taxon>
        <taxon>Thermomonospora</taxon>
    </lineage>
</organism>
<evidence type="ECO:0000313" key="2">
    <source>
        <dbReference type="EMBL" id="REE95152.1"/>
    </source>
</evidence>
<dbReference type="Pfam" id="PF22768">
    <property type="entry name" value="SPP1_Dit"/>
    <property type="match status" value="1"/>
</dbReference>
<dbReference type="Proteomes" id="UP000256661">
    <property type="component" value="Unassembled WGS sequence"/>
</dbReference>
<dbReference type="RefSeq" id="WP_147312187.1">
    <property type="nucleotide sequence ID" value="NZ_QTTT01000001.1"/>
</dbReference>
<evidence type="ECO:0000259" key="1">
    <source>
        <dbReference type="Pfam" id="PF22768"/>
    </source>
</evidence>
<name>A0A3D9SGX6_9ACTN</name>
<accession>A0A3D9SGX6</accession>
<proteinExistence type="predicted"/>
<protein>
    <submittedName>
        <fullName evidence="2">Tail protein</fullName>
    </submittedName>
</protein>
<reference evidence="2 3" key="1">
    <citation type="submission" date="2018-08" db="EMBL/GenBank/DDBJ databases">
        <title>Sequencing the genomes of 1000 actinobacteria strains.</title>
        <authorList>
            <person name="Klenk H.-P."/>
        </authorList>
    </citation>
    <scope>NUCLEOTIDE SEQUENCE [LARGE SCALE GENOMIC DNA]</scope>
    <source>
        <strain evidence="2 3">DSM 43927</strain>
    </source>
</reference>
<evidence type="ECO:0000313" key="3">
    <source>
        <dbReference type="Proteomes" id="UP000256661"/>
    </source>
</evidence>
<sequence>MTETEPLPPAPEVRPSHRSELWWIAADGERVPLTGDMITSTSGIIAQRGVHGLEAPPVDLRLDELPLLDGAVFRHVRSPVRDIFLPLLLWATDREAMVLLKRHLIHRMNPRNGRPGTLEVVETDSVGARTSRYIDCFYVSGMEGEEKDAAGLVYCKFGVNLKAPDPFWYGTEVELVDNVNGDPPLHFFTGKPRGAGDHIGGSFLPLHLSKRSDPDGKKIMSVNGDVEAWPIWIVKAHGADTLLIKHEGTKEQILLKHPFGFETDIVTIDTRPGHKTVWSQRDKNVWERLAPGSELFSLGEGQNSVLVDFSDNSGGTPVHIAGTVTVKYRPRYLAA</sequence>
<dbReference type="OrthoDB" id="4519759at2"/>
<dbReference type="EMBL" id="QTTT01000001">
    <property type="protein sequence ID" value="REE95152.1"/>
    <property type="molecule type" value="Genomic_DNA"/>
</dbReference>
<dbReference type="AlphaFoldDB" id="A0A3D9SGX6"/>
<gene>
    <name evidence="2" type="ORF">DFJ69_0534</name>
</gene>
<dbReference type="InterPro" id="IPR054738">
    <property type="entry name" value="Siphovirus-type_tail_C"/>
</dbReference>
<feature type="domain" description="Siphovirus-type tail component C-terminal" evidence="1">
    <location>
        <begin position="223"/>
        <end position="332"/>
    </location>
</feature>
<keyword evidence="3" id="KW-1185">Reference proteome</keyword>
<comment type="caution">
    <text evidence="2">The sequence shown here is derived from an EMBL/GenBank/DDBJ whole genome shotgun (WGS) entry which is preliminary data.</text>
</comment>